<reference evidence="1 2" key="1">
    <citation type="submission" date="2016-08" db="EMBL/GenBank/DDBJ databases">
        <authorList>
            <person name="Varghese N."/>
            <person name="Submissions Spin"/>
        </authorList>
    </citation>
    <scope>NUCLEOTIDE SEQUENCE [LARGE SCALE GENOMIC DNA]</scope>
    <source>
        <strain evidence="1 2">HL-109</strain>
    </source>
</reference>
<dbReference type="EMBL" id="FMBM01000001">
    <property type="protein sequence ID" value="SCC78479.1"/>
    <property type="molecule type" value="Genomic_DNA"/>
</dbReference>
<dbReference type="Proteomes" id="UP000182800">
    <property type="component" value="Unassembled WGS sequence"/>
</dbReference>
<gene>
    <name evidence="1" type="ORF">GA0071312_0311</name>
</gene>
<organism evidence="1 2">
    <name type="scientific">Saliniramus fredricksonii</name>
    <dbReference type="NCBI Taxonomy" id="1653334"/>
    <lineage>
        <taxon>Bacteria</taxon>
        <taxon>Pseudomonadati</taxon>
        <taxon>Pseudomonadota</taxon>
        <taxon>Alphaproteobacteria</taxon>
        <taxon>Hyphomicrobiales</taxon>
        <taxon>Salinarimonadaceae</taxon>
        <taxon>Saliniramus</taxon>
    </lineage>
</organism>
<dbReference type="SUPFAM" id="SSF82771">
    <property type="entry name" value="GIY-YIG endonuclease"/>
    <property type="match status" value="1"/>
</dbReference>
<keyword evidence="2" id="KW-1185">Reference proteome</keyword>
<sequence length="282" mass="31010">MKYSKSKISDEIALSYTRSLDGQLVAFELNDTFDFVTFSNATPISAQPGIYIITNPAGKNYVGHGGVLRQRIAQHSFGVMQPLRIVAIVGQAKPLDREEAAALERIVAQSLWPSSDLPDRNQHYPNGARVDDDQYATLQAGWASLCVAFRNTLPALARPWVGPEYAQIPVPGDGDLLIGGRRTAQRRGLKASIVTINGGYVIEKGSVVRAEPHDQKRRLFWATRSEGRYAGILVPDDAGLKLTRGVYFKTIAACSRFVFDTTETAIWQSPDDFGDWPTQKGA</sequence>
<name>A0ABY0K4N0_9HYPH</name>
<accession>A0ABY0K4N0</accession>
<dbReference type="RefSeq" id="WP_074443343.1">
    <property type="nucleotide sequence ID" value="NZ_FMBM01000001.1"/>
</dbReference>
<protein>
    <recommendedName>
        <fullName evidence="3">GIY-YIG nuclease family protein</fullName>
    </recommendedName>
</protein>
<evidence type="ECO:0000313" key="1">
    <source>
        <dbReference type="EMBL" id="SCC78479.1"/>
    </source>
</evidence>
<evidence type="ECO:0000313" key="2">
    <source>
        <dbReference type="Proteomes" id="UP000182800"/>
    </source>
</evidence>
<comment type="caution">
    <text evidence="1">The sequence shown here is derived from an EMBL/GenBank/DDBJ whole genome shotgun (WGS) entry which is preliminary data.</text>
</comment>
<dbReference type="InterPro" id="IPR035901">
    <property type="entry name" value="GIY-YIG_endonuc_sf"/>
</dbReference>
<proteinExistence type="predicted"/>
<evidence type="ECO:0008006" key="3">
    <source>
        <dbReference type="Google" id="ProtNLM"/>
    </source>
</evidence>